<name>W7DVM8_9PROT</name>
<proteinExistence type="predicted"/>
<dbReference type="CDD" id="cd04184">
    <property type="entry name" value="GT2_RfbC_Mx_like"/>
    <property type="match status" value="1"/>
</dbReference>
<dbReference type="STRING" id="1208583.COMX_00970"/>
<dbReference type="InterPro" id="IPR001173">
    <property type="entry name" value="Glyco_trans_2-like"/>
</dbReference>
<dbReference type="Proteomes" id="UP000019250">
    <property type="component" value="Unassembled WGS sequence"/>
</dbReference>
<dbReference type="SUPFAM" id="SSF53448">
    <property type="entry name" value="Nucleotide-diphospho-sugar transferases"/>
    <property type="match status" value="2"/>
</dbReference>
<keyword evidence="3" id="KW-1185">Reference proteome</keyword>
<dbReference type="OrthoDB" id="9783791at2"/>
<dbReference type="AlphaFoldDB" id="W7DVM8"/>
<dbReference type="PANTHER" id="PTHR43179">
    <property type="entry name" value="RHAMNOSYLTRANSFERASE WBBL"/>
    <property type="match status" value="1"/>
</dbReference>
<dbReference type="Gene3D" id="3.90.550.10">
    <property type="entry name" value="Spore Coat Polysaccharide Biosynthesis Protein SpsA, Chain A"/>
    <property type="match status" value="2"/>
</dbReference>
<organism evidence="2 3">
    <name type="scientific">Commensalibacter papalotli</name>
    <name type="common">ex Servin-Garciduenas et al. 2014</name>
    <dbReference type="NCBI Taxonomy" id="1208583"/>
    <lineage>
        <taxon>Bacteria</taxon>
        <taxon>Pseudomonadati</taxon>
        <taxon>Pseudomonadota</taxon>
        <taxon>Alphaproteobacteria</taxon>
        <taxon>Acetobacterales</taxon>
        <taxon>Acetobacteraceae</taxon>
    </lineage>
</organism>
<dbReference type="CDD" id="cd04186">
    <property type="entry name" value="GT_2_like_c"/>
    <property type="match status" value="1"/>
</dbReference>
<evidence type="ECO:0000313" key="2">
    <source>
        <dbReference type="EMBL" id="EUK18278.1"/>
    </source>
</evidence>
<dbReference type="GO" id="GO:0016757">
    <property type="term" value="F:glycosyltransferase activity"/>
    <property type="evidence" value="ECO:0007669"/>
    <property type="project" value="UniProtKB-KW"/>
</dbReference>
<evidence type="ECO:0000259" key="1">
    <source>
        <dbReference type="Pfam" id="PF00535"/>
    </source>
</evidence>
<dbReference type="PATRIC" id="fig|1208583.4.peg.191"/>
<protein>
    <submittedName>
        <fullName evidence="2">O-antigen biosynthesis protein RfbC</fullName>
    </submittedName>
</protein>
<dbReference type="Pfam" id="PF00535">
    <property type="entry name" value="Glycos_transf_2"/>
    <property type="match status" value="2"/>
</dbReference>
<feature type="domain" description="Glycosyltransferase 2-like" evidence="1">
    <location>
        <begin position="561"/>
        <end position="681"/>
    </location>
</feature>
<sequence length="837" mass="96403">MTIQSRFTGFCQEVKDGIVVGWAINIVAPQEHVILFVYIDDQKIAEIKCDQNREDIQKQINFLRGDIGFQFIIPDKFRDEKKHELCFRFSDNNVLLFLDPQKQGGRLPFISFSLSENNKVNQYVSYIDGWKNGAINGWILKKDLYTGQYTGNCEVKVFVNGTELKTISANRYRPDVASASGGDPYCGFSVVVPTTLRRRYRATFRLLILPEEIDVEGSPYEATLIDDVLEQQLIVMNNHVDSLYKEITQLRKEIQKLVALPEYVIEEYDVWARKYFPFLEPKTKSLQQQIRKKNIPFQNPLVTIICPVYDPELQYFSEAVESVFRQTYQNWELLLIDDGGKSTEIKKELKSLAKEDPRIKVITLKENKGISAATNAGIKKATGEWITFFDHDDLLVPQALEIMLYSAYLQKAKIVYSDEDKLENSGIYIQPHFKPDFNYRYLLGINYICHFLMVSADLVKKVGQLRSKYDGAQDHDFLLRLTEITPHDTIYHLPEILYHWRMTRNSTAETIDHKHYAIDAGVACVSDHLKRMKKPAIVSSLDGSTAYQIEWKSQTSPHVAIIIPFKDQAEITQECVDRLLKNTNYINYTILLVDNGSCEEKTLRFLEEYKKHDRIEILPIHEEFNFARLNNLAANHIKAEFYLFLNNDVFVDDPNWLTKLVNEAALFDDVGIVGSKLLYPNGRVQHAGVIVSLTHVADHLGKGEKKDDEGYIKRSILSQELTAVTAAMMLVKASVFHEVNGFNEIHLKIAFNDVDLCLRVKEAGYKVVFCADCVAVHHESLSRGSDDQPKHKARFEAEIKYMNDTWKDTKMYQNDPAYSPYFLPEPPFFHNLVDPDK</sequence>
<accession>W7DVM8</accession>
<comment type="caution">
    <text evidence="2">The sequence shown here is derived from an EMBL/GenBank/DDBJ whole genome shotgun (WGS) entry which is preliminary data.</text>
</comment>
<evidence type="ECO:0000313" key="3">
    <source>
        <dbReference type="Proteomes" id="UP000019250"/>
    </source>
</evidence>
<dbReference type="InterPro" id="IPR029044">
    <property type="entry name" value="Nucleotide-diphossugar_trans"/>
</dbReference>
<dbReference type="RefSeq" id="WP_034336026.1">
    <property type="nucleotide sequence ID" value="NZ_ATSX01000001.1"/>
</dbReference>
<dbReference type="EMBL" id="ATSX01000001">
    <property type="protein sequence ID" value="EUK18278.1"/>
    <property type="molecule type" value="Genomic_DNA"/>
</dbReference>
<dbReference type="PANTHER" id="PTHR43179:SF7">
    <property type="entry name" value="RHAMNOSYLTRANSFERASE WBBL"/>
    <property type="match status" value="1"/>
</dbReference>
<dbReference type="eggNOG" id="COG0463">
    <property type="taxonomic scope" value="Bacteria"/>
</dbReference>
<gene>
    <name evidence="2" type="ORF">COMX_00970</name>
</gene>
<reference evidence="2 3" key="1">
    <citation type="journal article" date="2014" name="Genome Announc.">
        <title>Draft Genome Sequence of Commensalibacter papalotli MX01, a Symbiont Identified from the Guts of Overwintering Monarch Butterflies.</title>
        <authorList>
            <person name="Servin-Garciduenas L.E."/>
            <person name="Sanchez-Quinto A."/>
            <person name="Martinez-Romero E."/>
        </authorList>
    </citation>
    <scope>NUCLEOTIDE SEQUENCE [LARGE SCALE GENOMIC DNA]</scope>
    <source>
        <strain evidence="3">MX-MONARCH01</strain>
    </source>
</reference>
<dbReference type="eggNOG" id="COG1216">
    <property type="taxonomic scope" value="Bacteria"/>
</dbReference>
<feature type="domain" description="Glycosyltransferase 2-like" evidence="1">
    <location>
        <begin position="303"/>
        <end position="412"/>
    </location>
</feature>